<comment type="PTM">
    <text evidence="3">4'-phosphopantetheine is transferred from CoA to a specific serine of apo-ACP by AcpS. This modification is essential for activity because fatty acids are bound in thioester linkage to the sulfhydryl of the prosthetic group.</text>
</comment>
<comment type="function">
    <text evidence="3">Carrier of the growing fatty acid chain in fatty acid biosynthesis.</text>
</comment>
<keyword evidence="3" id="KW-0444">Lipid biosynthesis</keyword>
<dbReference type="UniPathway" id="UPA00094"/>
<name>A0A0G0Y394_9BACT</name>
<protein>
    <recommendedName>
        <fullName evidence="3">Acyl carrier protein</fullName>
        <shortName evidence="3">ACP</shortName>
    </recommendedName>
</protein>
<evidence type="ECO:0000313" key="5">
    <source>
        <dbReference type="EMBL" id="KKS03936.1"/>
    </source>
</evidence>
<gene>
    <name evidence="3" type="primary">acpP</name>
    <name evidence="5" type="ORF">UU56_C0012G0010</name>
</gene>
<keyword evidence="3" id="KW-0275">Fatty acid biosynthesis</keyword>
<dbReference type="GO" id="GO:0005737">
    <property type="term" value="C:cytoplasm"/>
    <property type="evidence" value="ECO:0007669"/>
    <property type="project" value="UniProtKB-SubCell"/>
</dbReference>
<evidence type="ECO:0000256" key="3">
    <source>
        <dbReference type="HAMAP-Rule" id="MF_01217"/>
    </source>
</evidence>
<sequence>MVDYLEDLKNLIVKQFGIDPENIEEDSSLEADLNITELDLEDLIETIQDKYQIQIPPEKVSTFKKVSDIVNYLFENIDNAG</sequence>
<organism evidence="5 6">
    <name type="scientific">Candidatus Curtissbacteria bacterium GW2011_GWA2_41_24</name>
    <dbReference type="NCBI Taxonomy" id="1618411"/>
    <lineage>
        <taxon>Bacteria</taxon>
        <taxon>Candidatus Curtissiibacteriota</taxon>
    </lineage>
</organism>
<feature type="domain" description="Carrier" evidence="4">
    <location>
        <begin position="2"/>
        <end position="77"/>
    </location>
</feature>
<keyword evidence="2 3" id="KW-0597">Phosphoprotein</keyword>
<keyword evidence="3" id="KW-0963">Cytoplasm</keyword>
<dbReference type="Gene3D" id="1.10.1200.10">
    <property type="entry name" value="ACP-like"/>
    <property type="match status" value="1"/>
</dbReference>
<dbReference type="InterPro" id="IPR009081">
    <property type="entry name" value="PP-bd_ACP"/>
</dbReference>
<comment type="subcellular location">
    <subcellularLocation>
        <location evidence="3">Cytoplasm</location>
    </subcellularLocation>
</comment>
<dbReference type="PROSITE" id="PS50075">
    <property type="entry name" value="CARRIER"/>
    <property type="match status" value="1"/>
</dbReference>
<dbReference type="AlphaFoldDB" id="A0A0G0Y394"/>
<comment type="caution">
    <text evidence="5">The sequence shown here is derived from an EMBL/GenBank/DDBJ whole genome shotgun (WGS) entry which is preliminary data.</text>
</comment>
<evidence type="ECO:0000259" key="4">
    <source>
        <dbReference type="PROSITE" id="PS50075"/>
    </source>
</evidence>
<evidence type="ECO:0000313" key="6">
    <source>
        <dbReference type="Proteomes" id="UP000034493"/>
    </source>
</evidence>
<comment type="similarity">
    <text evidence="3">Belongs to the acyl carrier protein (ACP) family.</text>
</comment>
<keyword evidence="1 3" id="KW-0596">Phosphopantetheine</keyword>
<dbReference type="Pfam" id="PF00550">
    <property type="entry name" value="PP-binding"/>
    <property type="match status" value="1"/>
</dbReference>
<comment type="caution">
    <text evidence="3">Lacks conserved residue(s) required for the propagation of feature annotation.</text>
</comment>
<keyword evidence="3" id="KW-0276">Fatty acid metabolism</keyword>
<comment type="pathway">
    <text evidence="3">Lipid metabolism; fatty acid biosynthesis.</text>
</comment>
<dbReference type="EMBL" id="LCBC01000012">
    <property type="protein sequence ID" value="KKS03936.1"/>
    <property type="molecule type" value="Genomic_DNA"/>
</dbReference>
<dbReference type="Proteomes" id="UP000034493">
    <property type="component" value="Unassembled WGS sequence"/>
</dbReference>
<dbReference type="InterPro" id="IPR003231">
    <property type="entry name" value="ACP"/>
</dbReference>
<evidence type="ECO:0000256" key="2">
    <source>
        <dbReference type="ARBA" id="ARBA00022553"/>
    </source>
</evidence>
<dbReference type="InterPro" id="IPR036736">
    <property type="entry name" value="ACP-like_sf"/>
</dbReference>
<dbReference type="SUPFAM" id="SSF47336">
    <property type="entry name" value="ACP-like"/>
    <property type="match status" value="1"/>
</dbReference>
<evidence type="ECO:0000256" key="1">
    <source>
        <dbReference type="ARBA" id="ARBA00022450"/>
    </source>
</evidence>
<dbReference type="GO" id="GO:0000036">
    <property type="term" value="F:acyl carrier activity"/>
    <property type="evidence" value="ECO:0007669"/>
    <property type="project" value="UniProtKB-UniRule"/>
</dbReference>
<reference evidence="5 6" key="1">
    <citation type="journal article" date="2015" name="Nature">
        <title>rRNA introns, odd ribosomes, and small enigmatic genomes across a large radiation of phyla.</title>
        <authorList>
            <person name="Brown C.T."/>
            <person name="Hug L.A."/>
            <person name="Thomas B.C."/>
            <person name="Sharon I."/>
            <person name="Castelle C.J."/>
            <person name="Singh A."/>
            <person name="Wilkins M.J."/>
            <person name="Williams K.H."/>
            <person name="Banfield J.F."/>
        </authorList>
    </citation>
    <scope>NUCLEOTIDE SEQUENCE [LARGE SCALE GENOMIC DNA]</scope>
</reference>
<proteinExistence type="inferred from homology"/>
<accession>A0A0G0Y394</accession>
<dbReference type="HAMAP" id="MF_01217">
    <property type="entry name" value="Acyl_carrier"/>
    <property type="match status" value="1"/>
</dbReference>
<keyword evidence="3" id="KW-0443">Lipid metabolism</keyword>